<evidence type="ECO:0000313" key="1">
    <source>
        <dbReference type="EMBL" id="CAF5189126.1"/>
    </source>
</evidence>
<name>A0A8S3HYX8_9BILA</name>
<comment type="caution">
    <text evidence="1">The sequence shown here is derived from an EMBL/GenBank/DDBJ whole genome shotgun (WGS) entry which is preliminary data.</text>
</comment>
<evidence type="ECO:0000313" key="2">
    <source>
        <dbReference type="Proteomes" id="UP000676336"/>
    </source>
</evidence>
<reference evidence="1" key="1">
    <citation type="submission" date="2021-02" db="EMBL/GenBank/DDBJ databases">
        <authorList>
            <person name="Nowell W R."/>
        </authorList>
    </citation>
    <scope>NUCLEOTIDE SEQUENCE</scope>
</reference>
<dbReference type="EMBL" id="CAJOBI010323957">
    <property type="protein sequence ID" value="CAF5189126.1"/>
    <property type="molecule type" value="Genomic_DNA"/>
</dbReference>
<proteinExistence type="predicted"/>
<gene>
    <name evidence="1" type="ORF">SMN809_LOCUS71591</name>
</gene>
<protein>
    <submittedName>
        <fullName evidence="1">Uncharacterized protein</fullName>
    </submittedName>
</protein>
<dbReference type="Proteomes" id="UP000676336">
    <property type="component" value="Unassembled WGS sequence"/>
</dbReference>
<accession>A0A8S3HYX8</accession>
<feature type="non-terminal residue" evidence="1">
    <location>
        <position position="55"/>
    </location>
</feature>
<organism evidence="1 2">
    <name type="scientific">Rotaria magnacalcarata</name>
    <dbReference type="NCBI Taxonomy" id="392030"/>
    <lineage>
        <taxon>Eukaryota</taxon>
        <taxon>Metazoa</taxon>
        <taxon>Spiralia</taxon>
        <taxon>Gnathifera</taxon>
        <taxon>Rotifera</taxon>
        <taxon>Eurotatoria</taxon>
        <taxon>Bdelloidea</taxon>
        <taxon>Philodinida</taxon>
        <taxon>Philodinidae</taxon>
        <taxon>Rotaria</taxon>
    </lineage>
</organism>
<sequence>MPVEKSNFEPLIVIHFSSETPEETKNWMIERLIAKQDEDNGAALLVRYDSDSESH</sequence>
<dbReference type="AlphaFoldDB" id="A0A8S3HYX8"/>